<evidence type="ECO:0000256" key="1">
    <source>
        <dbReference type="ARBA" id="ARBA00010641"/>
    </source>
</evidence>
<dbReference type="SUPFAM" id="SSF88659">
    <property type="entry name" value="Sigma3 and sigma4 domains of RNA polymerase sigma factors"/>
    <property type="match status" value="1"/>
</dbReference>
<evidence type="ECO:0000256" key="4">
    <source>
        <dbReference type="ARBA" id="ARBA00023125"/>
    </source>
</evidence>
<evidence type="ECO:0000256" key="3">
    <source>
        <dbReference type="ARBA" id="ARBA00023082"/>
    </source>
</evidence>
<dbReference type="InterPro" id="IPR013325">
    <property type="entry name" value="RNA_pol_sigma_r2"/>
</dbReference>
<keyword evidence="2" id="KW-0805">Transcription regulation</keyword>
<feature type="domain" description="RNA polymerase sigma-70 region 2" evidence="6">
    <location>
        <begin position="18"/>
        <end position="78"/>
    </location>
</feature>
<evidence type="ECO:0000256" key="5">
    <source>
        <dbReference type="ARBA" id="ARBA00023163"/>
    </source>
</evidence>
<reference evidence="8 9" key="1">
    <citation type="submission" date="2018-03" db="EMBL/GenBank/DDBJ databases">
        <title>Genomic Encyclopedia of Archaeal and Bacterial Type Strains, Phase II (KMG-II): from individual species to whole genera.</title>
        <authorList>
            <person name="Goeker M."/>
        </authorList>
    </citation>
    <scope>NUCLEOTIDE SEQUENCE [LARGE SCALE GENOMIC DNA]</scope>
    <source>
        <strain evidence="8 9">DSM 19711</strain>
    </source>
</reference>
<accession>A0A2T0QYS0</accession>
<name>A0A2T0QYS0_9ACTN</name>
<evidence type="ECO:0000313" key="8">
    <source>
        <dbReference type="EMBL" id="PRY11508.1"/>
    </source>
</evidence>
<dbReference type="InterPro" id="IPR007627">
    <property type="entry name" value="RNA_pol_sigma70_r2"/>
</dbReference>
<dbReference type="Gene3D" id="1.10.10.10">
    <property type="entry name" value="Winged helix-like DNA-binding domain superfamily/Winged helix DNA-binding domain"/>
    <property type="match status" value="1"/>
</dbReference>
<dbReference type="InterPro" id="IPR039425">
    <property type="entry name" value="RNA_pol_sigma-70-like"/>
</dbReference>
<dbReference type="AlphaFoldDB" id="A0A2T0QYS0"/>
<feature type="domain" description="RNA polymerase sigma factor 70 region 4 type 2" evidence="7">
    <location>
        <begin position="105"/>
        <end position="157"/>
    </location>
</feature>
<dbReference type="Pfam" id="PF04542">
    <property type="entry name" value="Sigma70_r2"/>
    <property type="match status" value="1"/>
</dbReference>
<protein>
    <submittedName>
        <fullName evidence="8">RNA polymerase sigma-70 factor (Sigma-E family)</fullName>
    </submittedName>
</protein>
<dbReference type="NCBIfam" id="TIGR02937">
    <property type="entry name" value="sigma70-ECF"/>
    <property type="match status" value="1"/>
</dbReference>
<dbReference type="Proteomes" id="UP000238083">
    <property type="component" value="Unassembled WGS sequence"/>
</dbReference>
<dbReference type="Gene3D" id="1.10.1740.10">
    <property type="match status" value="1"/>
</dbReference>
<dbReference type="InterPro" id="IPR014325">
    <property type="entry name" value="RNA_pol_sigma-E_actinobac"/>
</dbReference>
<dbReference type="InterPro" id="IPR013249">
    <property type="entry name" value="RNA_pol_sigma70_r4_t2"/>
</dbReference>
<organism evidence="8 9">
    <name type="scientific">Kineococcus rhizosphaerae</name>
    <dbReference type="NCBI Taxonomy" id="559628"/>
    <lineage>
        <taxon>Bacteria</taxon>
        <taxon>Bacillati</taxon>
        <taxon>Actinomycetota</taxon>
        <taxon>Actinomycetes</taxon>
        <taxon>Kineosporiales</taxon>
        <taxon>Kineosporiaceae</taxon>
        <taxon>Kineococcus</taxon>
    </lineage>
</organism>
<evidence type="ECO:0000259" key="7">
    <source>
        <dbReference type="Pfam" id="PF08281"/>
    </source>
</evidence>
<dbReference type="GO" id="GO:0006352">
    <property type="term" value="P:DNA-templated transcription initiation"/>
    <property type="evidence" value="ECO:0007669"/>
    <property type="project" value="InterPro"/>
</dbReference>
<keyword evidence="5" id="KW-0804">Transcription</keyword>
<gene>
    <name evidence="8" type="ORF">CLV37_113132</name>
</gene>
<dbReference type="InterPro" id="IPR036388">
    <property type="entry name" value="WH-like_DNA-bd_sf"/>
</dbReference>
<dbReference type="Pfam" id="PF08281">
    <property type="entry name" value="Sigma70_r4_2"/>
    <property type="match status" value="1"/>
</dbReference>
<evidence type="ECO:0000313" key="9">
    <source>
        <dbReference type="Proteomes" id="UP000238083"/>
    </source>
</evidence>
<keyword evidence="4" id="KW-0238">DNA-binding</keyword>
<dbReference type="PANTHER" id="PTHR43133">
    <property type="entry name" value="RNA POLYMERASE ECF-TYPE SIGMA FACTO"/>
    <property type="match status" value="1"/>
</dbReference>
<evidence type="ECO:0000259" key="6">
    <source>
        <dbReference type="Pfam" id="PF04542"/>
    </source>
</evidence>
<dbReference type="PANTHER" id="PTHR43133:SF50">
    <property type="entry name" value="ECF RNA POLYMERASE SIGMA FACTOR SIGM"/>
    <property type="match status" value="1"/>
</dbReference>
<dbReference type="GO" id="GO:0003677">
    <property type="term" value="F:DNA binding"/>
    <property type="evidence" value="ECO:0007669"/>
    <property type="project" value="UniProtKB-KW"/>
</dbReference>
<proteinExistence type="inferred from homology"/>
<sequence length="171" mass="19443">MRDAEREERFTGWARDATPRLLRIGRLLTGDDHAGEDLVQEVLARIYVRWNRVDQPDAYARRALANAVTSRWRRSDRRHEVPRDLAEDDVGADPSHPLTDVVDRLDLLAALRALPAGQRAVVVLRHLDGCTEEETADLLDVSIGTVKSQNARALSRLRRRPELVQGRDRRG</sequence>
<dbReference type="InterPro" id="IPR014284">
    <property type="entry name" value="RNA_pol_sigma-70_dom"/>
</dbReference>
<evidence type="ECO:0000256" key="2">
    <source>
        <dbReference type="ARBA" id="ARBA00023015"/>
    </source>
</evidence>
<dbReference type="GO" id="GO:0016987">
    <property type="term" value="F:sigma factor activity"/>
    <property type="evidence" value="ECO:0007669"/>
    <property type="project" value="UniProtKB-KW"/>
</dbReference>
<dbReference type="InterPro" id="IPR013324">
    <property type="entry name" value="RNA_pol_sigma_r3/r4-like"/>
</dbReference>
<dbReference type="NCBIfam" id="TIGR02983">
    <property type="entry name" value="SigE-fam_strep"/>
    <property type="match status" value="1"/>
</dbReference>
<keyword evidence="9" id="KW-1185">Reference proteome</keyword>
<comment type="caution">
    <text evidence="8">The sequence shown here is derived from an EMBL/GenBank/DDBJ whole genome shotgun (WGS) entry which is preliminary data.</text>
</comment>
<dbReference type="EMBL" id="PVZF01000013">
    <property type="protein sequence ID" value="PRY11508.1"/>
    <property type="molecule type" value="Genomic_DNA"/>
</dbReference>
<dbReference type="OrthoDB" id="3686693at2"/>
<keyword evidence="3" id="KW-0731">Sigma factor</keyword>
<comment type="similarity">
    <text evidence="1">Belongs to the sigma-70 factor family. ECF subfamily.</text>
</comment>
<dbReference type="RefSeq" id="WP_106214486.1">
    <property type="nucleotide sequence ID" value="NZ_PVZF01000013.1"/>
</dbReference>
<dbReference type="SUPFAM" id="SSF88946">
    <property type="entry name" value="Sigma2 domain of RNA polymerase sigma factors"/>
    <property type="match status" value="1"/>
</dbReference>